<reference evidence="2" key="1">
    <citation type="journal article" date="2019" name="Int. J. Syst. Evol. Microbiol.">
        <title>The Global Catalogue of Microorganisms (GCM) 10K type strain sequencing project: providing services to taxonomists for standard genome sequencing and annotation.</title>
        <authorList>
            <consortium name="The Broad Institute Genomics Platform"/>
            <consortium name="The Broad Institute Genome Sequencing Center for Infectious Disease"/>
            <person name="Wu L."/>
            <person name="Ma J."/>
        </authorList>
    </citation>
    <scope>NUCLEOTIDE SEQUENCE [LARGE SCALE GENOMIC DNA]</scope>
    <source>
        <strain evidence="2">NBRC 110633</strain>
    </source>
</reference>
<protein>
    <submittedName>
        <fullName evidence="1">Uncharacterized protein</fullName>
    </submittedName>
</protein>
<gene>
    <name evidence="1" type="ORF">GCM10007906_27350</name>
</gene>
<evidence type="ECO:0000313" key="2">
    <source>
        <dbReference type="Proteomes" id="UP001156669"/>
    </source>
</evidence>
<dbReference type="EMBL" id="BSOE01000052">
    <property type="protein sequence ID" value="GLR05147.1"/>
    <property type="molecule type" value="Genomic_DNA"/>
</dbReference>
<dbReference type="RefSeq" id="WP_045403671.1">
    <property type="nucleotide sequence ID" value="NZ_BBLD01000064.1"/>
</dbReference>
<dbReference type="Proteomes" id="UP001156669">
    <property type="component" value="Unassembled WGS sequence"/>
</dbReference>
<organism evidence="1 2">
    <name type="scientific">Vibrio hyugaensis</name>
    <dbReference type="NCBI Taxonomy" id="1534743"/>
    <lineage>
        <taxon>Bacteria</taxon>
        <taxon>Pseudomonadati</taxon>
        <taxon>Pseudomonadota</taxon>
        <taxon>Gammaproteobacteria</taxon>
        <taxon>Vibrionales</taxon>
        <taxon>Vibrionaceae</taxon>
        <taxon>Vibrio</taxon>
    </lineage>
</organism>
<keyword evidence="2" id="KW-1185">Reference proteome</keyword>
<proteinExistence type="predicted"/>
<evidence type="ECO:0000313" key="1">
    <source>
        <dbReference type="EMBL" id="GLR05147.1"/>
    </source>
</evidence>
<sequence>MNLSQIVLDNRHLDPDLTIYIDSAWSPESSILLCTEPEDGSSPEGYDYFLEVFILQELFEDVPEITVERIIKYAQDDA</sequence>
<comment type="caution">
    <text evidence="1">The sequence shown here is derived from an EMBL/GenBank/DDBJ whole genome shotgun (WGS) entry which is preliminary data.</text>
</comment>
<name>A0ABQ5Y6B8_9VIBR</name>
<accession>A0ABQ5Y6B8</accession>